<accession>A0A9Q1BVP0</accession>
<dbReference type="InterPro" id="IPR002181">
    <property type="entry name" value="Fibrinogen_a/b/g_C_dom"/>
</dbReference>
<protein>
    <submittedName>
        <fullName evidence="3">Ryncolin-4</fullName>
    </submittedName>
</protein>
<dbReference type="OrthoDB" id="6275059at2759"/>
<dbReference type="SMART" id="SM00186">
    <property type="entry name" value="FBG"/>
    <property type="match status" value="1"/>
</dbReference>
<dbReference type="SUPFAM" id="SSF56496">
    <property type="entry name" value="Fibrinogen C-terminal domain-like"/>
    <property type="match status" value="1"/>
</dbReference>
<evidence type="ECO:0000256" key="1">
    <source>
        <dbReference type="SAM" id="Phobius"/>
    </source>
</evidence>
<dbReference type="InterPro" id="IPR050373">
    <property type="entry name" value="Fibrinogen_C-term_domain"/>
</dbReference>
<evidence type="ECO:0000313" key="4">
    <source>
        <dbReference type="Proteomes" id="UP001152320"/>
    </source>
</evidence>
<dbReference type="Gene3D" id="3.90.215.10">
    <property type="entry name" value="Gamma Fibrinogen, chain A, domain 1"/>
    <property type="match status" value="1"/>
</dbReference>
<dbReference type="GO" id="GO:0005615">
    <property type="term" value="C:extracellular space"/>
    <property type="evidence" value="ECO:0007669"/>
    <property type="project" value="TreeGrafter"/>
</dbReference>
<dbReference type="Proteomes" id="UP001152320">
    <property type="component" value="Chromosome 11"/>
</dbReference>
<feature type="domain" description="Fibrinogen C-terminal" evidence="2">
    <location>
        <begin position="1"/>
        <end position="109"/>
    </location>
</feature>
<dbReference type="InterPro" id="IPR014716">
    <property type="entry name" value="Fibrinogen_a/b/g_C_1"/>
</dbReference>
<organism evidence="3 4">
    <name type="scientific">Holothuria leucospilota</name>
    <name type="common">Black long sea cucumber</name>
    <name type="synonym">Mertensiothuria leucospilota</name>
    <dbReference type="NCBI Taxonomy" id="206669"/>
    <lineage>
        <taxon>Eukaryota</taxon>
        <taxon>Metazoa</taxon>
        <taxon>Echinodermata</taxon>
        <taxon>Eleutherozoa</taxon>
        <taxon>Echinozoa</taxon>
        <taxon>Holothuroidea</taxon>
        <taxon>Aspidochirotacea</taxon>
        <taxon>Aspidochirotida</taxon>
        <taxon>Holothuriidae</taxon>
        <taxon>Holothuria</taxon>
    </lineage>
</organism>
<reference evidence="3" key="1">
    <citation type="submission" date="2021-10" db="EMBL/GenBank/DDBJ databases">
        <title>Tropical sea cucumber genome reveals ecological adaptation and Cuvierian tubules defense mechanism.</title>
        <authorList>
            <person name="Chen T."/>
        </authorList>
    </citation>
    <scope>NUCLEOTIDE SEQUENCE</scope>
    <source>
        <strain evidence="3">Nanhai2018</strain>
        <tissue evidence="3">Muscle</tissue>
    </source>
</reference>
<name>A0A9Q1BVP0_HOLLE</name>
<comment type="caution">
    <text evidence="3">The sequence shown here is derived from an EMBL/GenBank/DDBJ whole genome shotgun (WGS) entry which is preliminary data.</text>
</comment>
<evidence type="ECO:0000259" key="2">
    <source>
        <dbReference type="PROSITE" id="PS51406"/>
    </source>
</evidence>
<dbReference type="AlphaFoldDB" id="A0A9Q1BVP0"/>
<dbReference type="InterPro" id="IPR036056">
    <property type="entry name" value="Fibrinogen-like_C"/>
</dbReference>
<dbReference type="Pfam" id="PF00147">
    <property type="entry name" value="Fibrinogen_C"/>
    <property type="match status" value="1"/>
</dbReference>
<evidence type="ECO:0000313" key="3">
    <source>
        <dbReference type="EMBL" id="KAJ8033625.1"/>
    </source>
</evidence>
<sequence length="163" mass="18856">MYVRSALFATVNVRNFHTHFLILQVIQRRVNDSVDFQRTYEDYQKGFGNLKGNFWLGNEKIFLLTNQMSYQLRIDRTFHESYFTVYSNFRISNSTQRFQLEELGEIIAGLCMCVCVGVCMCVCFFSCVCVCVFFSCSFVVTLSNCKLESLLDIARTGIEIVST</sequence>
<keyword evidence="1" id="KW-0812">Transmembrane</keyword>
<dbReference type="PROSITE" id="PS51406">
    <property type="entry name" value="FIBRINOGEN_C_2"/>
    <property type="match status" value="1"/>
</dbReference>
<keyword evidence="1" id="KW-0472">Membrane</keyword>
<keyword evidence="4" id="KW-1185">Reference proteome</keyword>
<proteinExistence type="predicted"/>
<gene>
    <name evidence="3" type="ORF">HOLleu_23932</name>
</gene>
<dbReference type="PANTHER" id="PTHR19143">
    <property type="entry name" value="FIBRINOGEN/TENASCIN/ANGIOPOEITIN"/>
    <property type="match status" value="1"/>
</dbReference>
<dbReference type="EMBL" id="JAIZAY010000011">
    <property type="protein sequence ID" value="KAJ8033625.1"/>
    <property type="molecule type" value="Genomic_DNA"/>
</dbReference>
<feature type="transmembrane region" description="Helical" evidence="1">
    <location>
        <begin position="106"/>
        <end position="135"/>
    </location>
</feature>
<keyword evidence="1" id="KW-1133">Transmembrane helix</keyword>